<evidence type="ECO:0000256" key="1">
    <source>
        <dbReference type="SAM" id="MobiDB-lite"/>
    </source>
</evidence>
<feature type="transmembrane region" description="Helical" evidence="2">
    <location>
        <begin position="21"/>
        <end position="41"/>
    </location>
</feature>
<keyword evidence="2" id="KW-0472">Membrane</keyword>
<name>A0ABZ2HYA3_9HYPH</name>
<organism evidence="4 5">
    <name type="scientific">Pelagibacterium nitratireducens</name>
    <dbReference type="NCBI Taxonomy" id="1046114"/>
    <lineage>
        <taxon>Bacteria</taxon>
        <taxon>Pseudomonadati</taxon>
        <taxon>Pseudomonadota</taxon>
        <taxon>Alphaproteobacteria</taxon>
        <taxon>Hyphomicrobiales</taxon>
        <taxon>Devosiaceae</taxon>
        <taxon>Pelagibacterium</taxon>
    </lineage>
</organism>
<feature type="compositionally biased region" description="Acidic residues" evidence="1">
    <location>
        <begin position="212"/>
        <end position="233"/>
    </location>
</feature>
<feature type="domain" description="TadE-like" evidence="3">
    <location>
        <begin position="21"/>
        <end position="59"/>
    </location>
</feature>
<feature type="region of interest" description="Disordered" evidence="1">
    <location>
        <begin position="212"/>
        <end position="250"/>
    </location>
</feature>
<evidence type="ECO:0000313" key="4">
    <source>
        <dbReference type="EMBL" id="WWT32562.1"/>
    </source>
</evidence>
<sequence>MYEPRQGIAGALARLLRNQKGIAAVEFALIVPILLLSYLGATDVTQGLAIDRKLGQVASTVSDLVAQEGSITRDEVHAFFQSGIAIMRPFDFENTKLRLTIVEVNGSSTEVTGATARNWEIDASNGETYELPSDLLTLSDERYVVVAEVSYDYSPMFGTVFNSTVPLGQRSLHVTRKDVSEFGFPPDGSPTGGGLIEDVVDAVDDVVDDVAGDEDEESGEDDGGSAGDGDDDGPGGPGGGWGGPGGGWGGGCWGWRC</sequence>
<reference evidence="4 5" key="1">
    <citation type="submission" date="2024-02" db="EMBL/GenBank/DDBJ databases">
        <title>Complete genome sequence of Pelagibacterium nitratireducens ZH15.</title>
        <authorList>
            <person name="Zhao L.H."/>
        </authorList>
    </citation>
    <scope>NUCLEOTIDE SEQUENCE [LARGE SCALE GENOMIC DNA]</scope>
    <source>
        <strain evidence="4 5">ZH15</strain>
    </source>
</reference>
<feature type="compositionally biased region" description="Gly residues" evidence="1">
    <location>
        <begin position="234"/>
        <end position="250"/>
    </location>
</feature>
<accession>A0ABZ2HYA3</accession>
<dbReference type="InterPro" id="IPR012495">
    <property type="entry name" value="TadE-like_dom"/>
</dbReference>
<evidence type="ECO:0000259" key="3">
    <source>
        <dbReference type="Pfam" id="PF07811"/>
    </source>
</evidence>
<proteinExistence type="predicted"/>
<keyword evidence="5" id="KW-1185">Reference proteome</keyword>
<dbReference type="RefSeq" id="WP_338607987.1">
    <property type="nucleotide sequence ID" value="NZ_CP146275.1"/>
</dbReference>
<evidence type="ECO:0000313" key="5">
    <source>
        <dbReference type="Proteomes" id="UP001369958"/>
    </source>
</evidence>
<dbReference type="Pfam" id="PF07811">
    <property type="entry name" value="TadE"/>
    <property type="match status" value="1"/>
</dbReference>
<dbReference type="EMBL" id="CP146275">
    <property type="protein sequence ID" value="WWT32562.1"/>
    <property type="molecule type" value="Genomic_DNA"/>
</dbReference>
<keyword evidence="2" id="KW-0812">Transmembrane</keyword>
<keyword evidence="2" id="KW-1133">Transmembrane helix</keyword>
<protein>
    <submittedName>
        <fullName evidence="4">TadE/TadG family type IV pilus assembly protein</fullName>
    </submittedName>
</protein>
<evidence type="ECO:0000256" key="2">
    <source>
        <dbReference type="SAM" id="Phobius"/>
    </source>
</evidence>
<dbReference type="Proteomes" id="UP001369958">
    <property type="component" value="Chromosome"/>
</dbReference>
<gene>
    <name evidence="4" type="ORF">V6617_16375</name>
</gene>